<dbReference type="Proteomes" id="UP000630615">
    <property type="component" value="Unassembled WGS sequence"/>
</dbReference>
<keyword evidence="2" id="KW-1185">Reference proteome</keyword>
<evidence type="ECO:0000313" key="2">
    <source>
        <dbReference type="Proteomes" id="UP000630615"/>
    </source>
</evidence>
<accession>A0ABQ1PFC0</accession>
<dbReference type="EMBL" id="BMKI01000006">
    <property type="protein sequence ID" value="GGC96068.1"/>
    <property type="molecule type" value="Genomic_DNA"/>
</dbReference>
<evidence type="ECO:0000313" key="1">
    <source>
        <dbReference type="EMBL" id="GGC96068.1"/>
    </source>
</evidence>
<proteinExistence type="predicted"/>
<gene>
    <name evidence="1" type="ORF">GCM10011573_27140</name>
</gene>
<dbReference type="RefSeq" id="WP_088270425.1">
    <property type="nucleotide sequence ID" value="NZ_BMKI01000006.1"/>
</dbReference>
<organism evidence="1 2">
    <name type="scientific">Enterococcus wangshanyuanii</name>
    <dbReference type="NCBI Taxonomy" id="2005703"/>
    <lineage>
        <taxon>Bacteria</taxon>
        <taxon>Bacillati</taxon>
        <taxon>Bacillota</taxon>
        <taxon>Bacilli</taxon>
        <taxon>Lactobacillales</taxon>
        <taxon>Enterococcaceae</taxon>
        <taxon>Enterococcus</taxon>
    </lineage>
</organism>
<protein>
    <recommendedName>
        <fullName evidence="3">LXG domain-containing protein</fullName>
    </recommendedName>
</protein>
<name>A0ABQ1PFC0_9ENTE</name>
<sequence length="94" mass="10539">MSGKIAVINHEFEQTTSQLKQSHQEIINAYKKIIELTNQLGSDSLNTEKLTPKIQGLMDGVNSDVISRLTELFNQTENVIKDFETVIVNVDTSC</sequence>
<reference evidence="2" key="1">
    <citation type="journal article" date="2019" name="Int. J. Syst. Evol. Microbiol.">
        <title>The Global Catalogue of Microorganisms (GCM) 10K type strain sequencing project: providing services to taxonomists for standard genome sequencing and annotation.</title>
        <authorList>
            <consortium name="The Broad Institute Genomics Platform"/>
            <consortium name="The Broad Institute Genome Sequencing Center for Infectious Disease"/>
            <person name="Wu L."/>
            <person name="Ma J."/>
        </authorList>
    </citation>
    <scope>NUCLEOTIDE SEQUENCE [LARGE SCALE GENOMIC DNA]</scope>
    <source>
        <strain evidence="2">CGMCC 1.15942</strain>
    </source>
</reference>
<evidence type="ECO:0008006" key="3">
    <source>
        <dbReference type="Google" id="ProtNLM"/>
    </source>
</evidence>
<comment type="caution">
    <text evidence="1">The sequence shown here is derived from an EMBL/GenBank/DDBJ whole genome shotgun (WGS) entry which is preliminary data.</text>
</comment>